<name>A0A078KRX5_9FIRM</name>
<dbReference type="EMBL" id="LM995447">
    <property type="protein sequence ID" value="CDZ23860.1"/>
    <property type="molecule type" value="Genomic_DNA"/>
</dbReference>
<dbReference type="Pfam" id="PF14249">
    <property type="entry name" value="Tocopherol_cycl"/>
    <property type="match status" value="1"/>
</dbReference>
<keyword evidence="2" id="KW-1185">Reference proteome</keyword>
<protein>
    <recommendedName>
        <fullName evidence="3">Tocopherol cyclase</fullName>
    </recommendedName>
</protein>
<accession>A0A078KRX5</accession>
<proteinExistence type="predicted"/>
<evidence type="ECO:0000313" key="1">
    <source>
        <dbReference type="EMBL" id="CDZ23860.1"/>
    </source>
</evidence>
<reference evidence="2" key="1">
    <citation type="submission" date="2014-07" db="EMBL/GenBank/DDBJ databases">
        <authorList>
            <person name="Wibberg D."/>
        </authorList>
    </citation>
    <scope>NUCLEOTIDE SEQUENCE [LARGE SCALE GENOMIC DNA]</scope>
    <source>
        <strain evidence="2">DG5</strain>
    </source>
</reference>
<evidence type="ECO:0008006" key="3">
    <source>
        <dbReference type="Google" id="ProtNLM"/>
    </source>
</evidence>
<organism evidence="1 2">
    <name type="scientific">[Clostridium] cellulosi</name>
    <dbReference type="NCBI Taxonomy" id="29343"/>
    <lineage>
        <taxon>Bacteria</taxon>
        <taxon>Bacillati</taxon>
        <taxon>Bacillota</taxon>
        <taxon>Clostridia</taxon>
        <taxon>Eubacteriales</taxon>
        <taxon>Oscillospiraceae</taxon>
        <taxon>Oscillospiraceae incertae sedis</taxon>
    </lineage>
</organism>
<gene>
    <name evidence="1" type="ORF">CCDG5_0731</name>
</gene>
<dbReference type="SUPFAM" id="SSF159245">
    <property type="entry name" value="AttH-like"/>
    <property type="match status" value="1"/>
</dbReference>
<dbReference type="AlphaFoldDB" id="A0A078KRX5"/>
<evidence type="ECO:0000313" key="2">
    <source>
        <dbReference type="Proteomes" id="UP000032431"/>
    </source>
</evidence>
<sequence length="314" mass="35330">MRIFNQAIFMGEGHIAPYFEGWYFRMVSGNGRSISVIPGISLCKNDSHCFVQLLDSNGLIIYKRYPLSDFEYSRDRFLIKIGENSFSDEGLRINIKGEDSAFGRVVFNDRVRYPKSIWSPGIMGPLSYFPMLECRHEVICVKSKVCGGLALNGEDIDLSGGSGYIEKDWGVSFPEKYLWTQSSGFLNHDASFMLAAAIVPLMGKKINGLIAYLYENNRFHTFTTYGCARVHSMKYCGDALEIVVRSPRQELTVSILRGADSPLKAPLAGDMKRVITESCDDTIKVELRDKNRTIFSDTATESATEICRDMIVLH</sequence>
<dbReference type="PATRIC" id="fig|29343.3.peg.765"/>
<dbReference type="Proteomes" id="UP000032431">
    <property type="component" value="Chromosome I"/>
</dbReference>
<dbReference type="InterPro" id="IPR025893">
    <property type="entry name" value="Tocopherol_cyclase"/>
</dbReference>
<dbReference type="OrthoDB" id="9772627at2"/>
<dbReference type="HOGENOM" id="CLU_053973_0_0_9"/>
<dbReference type="KEGG" id="ccel:CCDG5_0731"/>
<dbReference type="PANTHER" id="PTHR35309">
    <property type="match status" value="1"/>
</dbReference>
<dbReference type="PANTHER" id="PTHR35309:SF4">
    <property type="entry name" value="TOCOPHEROL CYCLASE"/>
    <property type="match status" value="1"/>
</dbReference>
<dbReference type="STRING" id="29343.CCDG5_0731"/>
<dbReference type="GO" id="GO:0009976">
    <property type="term" value="F:tocopherol cyclase activity"/>
    <property type="evidence" value="ECO:0007669"/>
    <property type="project" value="InterPro"/>
</dbReference>